<keyword evidence="1" id="KW-0812">Transmembrane</keyword>
<comment type="caution">
    <text evidence="2">The sequence shown here is derived from an EMBL/GenBank/DDBJ whole genome shotgun (WGS) entry which is preliminary data.</text>
</comment>
<sequence>MLLAILGRYIYTRRALVSFRFRYGKSSNQSRAQSRGSTITELRPRQKIYDRWLILRLAVGFVALGIFQMVTIMTEVISQGKNTRGNLKDTADLSLQQAKSDFVFFLPGATPPLVTFIVFEAKFLTKQAAGIGPGSLPVLTSDYRDEVALSPCCGASSSA</sequence>
<gene>
    <name evidence="2" type="ORF">QQX98_012833</name>
</gene>
<organism evidence="2 3">
    <name type="scientific">Neonectria punicea</name>
    <dbReference type="NCBI Taxonomy" id="979145"/>
    <lineage>
        <taxon>Eukaryota</taxon>
        <taxon>Fungi</taxon>
        <taxon>Dikarya</taxon>
        <taxon>Ascomycota</taxon>
        <taxon>Pezizomycotina</taxon>
        <taxon>Sordariomycetes</taxon>
        <taxon>Hypocreomycetidae</taxon>
        <taxon>Hypocreales</taxon>
        <taxon>Nectriaceae</taxon>
        <taxon>Neonectria</taxon>
    </lineage>
</organism>
<proteinExistence type="predicted"/>
<reference evidence="2 3" key="1">
    <citation type="journal article" date="2025" name="Microbiol. Resour. Announc.">
        <title>Draft genome sequences for Neonectria magnoliae and Neonectria punicea, canker pathogens of Liriodendron tulipifera and Acer saccharum in West Virginia.</title>
        <authorList>
            <person name="Petronek H.M."/>
            <person name="Kasson M.T."/>
            <person name="Metheny A.M."/>
            <person name="Stauder C.M."/>
            <person name="Lovett B."/>
            <person name="Lynch S.C."/>
            <person name="Garnas J.R."/>
            <person name="Kasson L.R."/>
            <person name="Stajich J.E."/>
        </authorList>
    </citation>
    <scope>NUCLEOTIDE SEQUENCE [LARGE SCALE GENOMIC DNA]</scope>
    <source>
        <strain evidence="2 3">NRRL 64653</strain>
    </source>
</reference>
<dbReference type="Proteomes" id="UP001498476">
    <property type="component" value="Unassembled WGS sequence"/>
</dbReference>
<evidence type="ECO:0000313" key="3">
    <source>
        <dbReference type="Proteomes" id="UP001498476"/>
    </source>
</evidence>
<dbReference type="EMBL" id="JAZAVJ010000432">
    <property type="protein sequence ID" value="KAK7397799.1"/>
    <property type="molecule type" value="Genomic_DNA"/>
</dbReference>
<protein>
    <submittedName>
        <fullName evidence="2">Uncharacterized protein</fullName>
    </submittedName>
</protein>
<keyword evidence="1" id="KW-0472">Membrane</keyword>
<keyword evidence="3" id="KW-1185">Reference proteome</keyword>
<evidence type="ECO:0000256" key="1">
    <source>
        <dbReference type="SAM" id="Phobius"/>
    </source>
</evidence>
<accession>A0ABR1GHR4</accession>
<name>A0ABR1GHR4_9HYPO</name>
<keyword evidence="1" id="KW-1133">Transmembrane helix</keyword>
<feature type="transmembrane region" description="Helical" evidence="1">
    <location>
        <begin position="53"/>
        <end position="73"/>
    </location>
</feature>
<evidence type="ECO:0000313" key="2">
    <source>
        <dbReference type="EMBL" id="KAK7397799.1"/>
    </source>
</evidence>